<proteinExistence type="predicted"/>
<evidence type="ECO:0000313" key="3">
    <source>
        <dbReference type="Proteomes" id="UP000314294"/>
    </source>
</evidence>
<gene>
    <name evidence="2" type="ORF">EYF80_009418</name>
</gene>
<dbReference type="AlphaFoldDB" id="A0A4Z2ISA6"/>
<feature type="region of interest" description="Disordered" evidence="1">
    <location>
        <begin position="71"/>
        <end position="96"/>
    </location>
</feature>
<reference evidence="2 3" key="1">
    <citation type="submission" date="2019-03" db="EMBL/GenBank/DDBJ databases">
        <title>First draft genome of Liparis tanakae, snailfish: a comprehensive survey of snailfish specific genes.</title>
        <authorList>
            <person name="Kim W."/>
            <person name="Song I."/>
            <person name="Jeong J.-H."/>
            <person name="Kim D."/>
            <person name="Kim S."/>
            <person name="Ryu S."/>
            <person name="Song J.Y."/>
            <person name="Lee S.K."/>
        </authorList>
    </citation>
    <scope>NUCLEOTIDE SEQUENCE [LARGE SCALE GENOMIC DNA]</scope>
    <source>
        <tissue evidence="2">Muscle</tissue>
    </source>
</reference>
<organism evidence="2 3">
    <name type="scientific">Liparis tanakae</name>
    <name type="common">Tanaka's snailfish</name>
    <dbReference type="NCBI Taxonomy" id="230148"/>
    <lineage>
        <taxon>Eukaryota</taxon>
        <taxon>Metazoa</taxon>
        <taxon>Chordata</taxon>
        <taxon>Craniata</taxon>
        <taxon>Vertebrata</taxon>
        <taxon>Euteleostomi</taxon>
        <taxon>Actinopterygii</taxon>
        <taxon>Neopterygii</taxon>
        <taxon>Teleostei</taxon>
        <taxon>Neoteleostei</taxon>
        <taxon>Acanthomorphata</taxon>
        <taxon>Eupercaria</taxon>
        <taxon>Perciformes</taxon>
        <taxon>Cottioidei</taxon>
        <taxon>Cottales</taxon>
        <taxon>Liparidae</taxon>
        <taxon>Liparis</taxon>
    </lineage>
</organism>
<dbReference type="EMBL" id="SRLO01000055">
    <property type="protein sequence ID" value="TNN80394.1"/>
    <property type="molecule type" value="Genomic_DNA"/>
</dbReference>
<comment type="caution">
    <text evidence="2">The sequence shown here is derived from an EMBL/GenBank/DDBJ whole genome shotgun (WGS) entry which is preliminary data.</text>
</comment>
<keyword evidence="3" id="KW-1185">Reference proteome</keyword>
<feature type="compositionally biased region" description="Gly residues" evidence="1">
    <location>
        <begin position="85"/>
        <end position="96"/>
    </location>
</feature>
<evidence type="ECO:0000313" key="2">
    <source>
        <dbReference type="EMBL" id="TNN80394.1"/>
    </source>
</evidence>
<accession>A0A4Z2ISA6</accession>
<name>A0A4Z2ISA6_9TELE</name>
<protein>
    <submittedName>
        <fullName evidence="2">Uncharacterized protein</fullName>
    </submittedName>
</protein>
<dbReference type="Proteomes" id="UP000314294">
    <property type="component" value="Unassembled WGS sequence"/>
</dbReference>
<sequence length="96" mass="10244">MYVFLLTVDANHVLQDEDPLGQDLQGLPELLHSLALDSSSATQPHPFSWVASRPGVPGRAPEALLALMATEQKGDERSSTLKGLVGRGGQRGRAVL</sequence>
<evidence type="ECO:0000256" key="1">
    <source>
        <dbReference type="SAM" id="MobiDB-lite"/>
    </source>
</evidence>